<dbReference type="InterPro" id="IPR002989">
    <property type="entry name" value="Mycobac_pentapep"/>
</dbReference>
<reference evidence="4" key="1">
    <citation type="submission" date="2020-11" db="EMBL/GenBank/DDBJ databases">
        <title>Intraspecies plasmid and genomic variation of Mycobacterium kubicae revealed by the complete genome sequences of two clinical isolates.</title>
        <authorList>
            <person name="Hendrix J.R."/>
            <person name="Epperson L.E."/>
            <person name="Honda J.R."/>
            <person name="Strong M."/>
        </authorList>
    </citation>
    <scope>NUCLEOTIDE SEQUENCE</scope>
    <source>
        <strain evidence="4">JCM 13573</strain>
    </source>
</reference>
<dbReference type="PANTHER" id="PTHR46766">
    <property type="entry name" value="GLUTAMINE-RICH PROTEIN 2"/>
    <property type="match status" value="1"/>
</dbReference>
<protein>
    <submittedName>
        <fullName evidence="4">PPE domain-containing protein</fullName>
    </submittedName>
</protein>
<evidence type="ECO:0000256" key="1">
    <source>
        <dbReference type="ARBA" id="ARBA00010652"/>
    </source>
</evidence>
<name>A0AAX1JB56_9MYCO</name>
<feature type="domain" description="PPE" evidence="3">
    <location>
        <begin position="5"/>
        <end position="168"/>
    </location>
</feature>
<dbReference type="RefSeq" id="WP_085075068.1">
    <property type="nucleotide sequence ID" value="NZ_BLKU01000002.1"/>
</dbReference>
<dbReference type="PANTHER" id="PTHR46766:SF1">
    <property type="entry name" value="GLUTAMINE-RICH PROTEIN 2"/>
    <property type="match status" value="1"/>
</dbReference>
<dbReference type="SUPFAM" id="SSF140459">
    <property type="entry name" value="PE/PPE dimer-like"/>
    <property type="match status" value="1"/>
</dbReference>
<dbReference type="Gene3D" id="1.20.1260.20">
    <property type="entry name" value="PPE superfamily"/>
    <property type="match status" value="1"/>
</dbReference>
<dbReference type="InterPro" id="IPR038332">
    <property type="entry name" value="PPE_sf"/>
</dbReference>
<dbReference type="AlphaFoldDB" id="A0AAX1JB56"/>
<dbReference type="InterPro" id="IPR000030">
    <property type="entry name" value="PPE_dom"/>
</dbReference>
<comment type="similarity">
    <text evidence="1">Belongs to the mycobacterial PPE family.</text>
</comment>
<feature type="compositionally biased region" description="Basic and acidic residues" evidence="2">
    <location>
        <begin position="479"/>
        <end position="495"/>
    </location>
</feature>
<gene>
    <name evidence="4" type="ORF">I2456_03945</name>
</gene>
<sequence>MTNPHFAWLPPEINSALMFAGPGAGPLLAAAAAWGSLAEELGSAAASFSSVAQDLTTGSWLGASSAAMMAVATQYMAWLSAAAVQAEQAAAQATATASAFEAALSATVQPAVIAANRGLVQMLASTNFFGMNWPAIMDTESAYEQMWALDVMAMANYHFDASAAAAQLAPWQQVLRNLGIDIGKNGFNFGFGNSGSGNIGNNNIGNNNWGSGNVGSGNFGSGNTGSGNIGSGNTGSNNFGFGNFGSGNIGFANTGSGDFGFGLTGDQQFGFGGLNSGSGNVGFGNSGSGNVGFFNSGSGNLGIGNSGSLNFGLGNSGSSIAGFGNGGIPATGLWQGGLHESVLGNAIGGDLSLGSHYATGGLSTAASGILHSALGSTGGLSPGLAALNTGLVGTAAVSPASAATGVLESGNPNAVTANATSSAAANSALRTTNGAGYTGLFSPGSDAGARATTGRESILNSGTAGLSSSNIPKSGFYPQDEREPVRGIRQHLPSE</sequence>
<evidence type="ECO:0000313" key="5">
    <source>
        <dbReference type="Proteomes" id="UP000663583"/>
    </source>
</evidence>
<proteinExistence type="inferred from homology"/>
<accession>A0AAX1JB56</accession>
<dbReference type="Pfam" id="PF01469">
    <property type="entry name" value="Pentapeptide_2"/>
    <property type="match status" value="3"/>
</dbReference>
<evidence type="ECO:0000259" key="3">
    <source>
        <dbReference type="Pfam" id="PF00823"/>
    </source>
</evidence>
<organism evidence="4 5">
    <name type="scientific">Mycobacterium kubicae</name>
    <dbReference type="NCBI Taxonomy" id="120959"/>
    <lineage>
        <taxon>Bacteria</taxon>
        <taxon>Bacillati</taxon>
        <taxon>Actinomycetota</taxon>
        <taxon>Actinomycetes</taxon>
        <taxon>Mycobacteriales</taxon>
        <taxon>Mycobacteriaceae</taxon>
        <taxon>Mycobacterium</taxon>
        <taxon>Mycobacterium simiae complex</taxon>
    </lineage>
</organism>
<dbReference type="FunFam" id="1.20.1260.20:FF:000001">
    <property type="entry name" value="PPE family protein PPE41"/>
    <property type="match status" value="1"/>
</dbReference>
<dbReference type="Proteomes" id="UP000663583">
    <property type="component" value="Chromosome"/>
</dbReference>
<dbReference type="KEGG" id="mku:I2456_03945"/>
<dbReference type="Pfam" id="PF00823">
    <property type="entry name" value="PPE"/>
    <property type="match status" value="1"/>
</dbReference>
<feature type="compositionally biased region" description="Polar residues" evidence="2">
    <location>
        <begin position="459"/>
        <end position="472"/>
    </location>
</feature>
<dbReference type="GO" id="GO:0052572">
    <property type="term" value="P:response to host immune response"/>
    <property type="evidence" value="ECO:0007669"/>
    <property type="project" value="TreeGrafter"/>
</dbReference>
<feature type="region of interest" description="Disordered" evidence="2">
    <location>
        <begin position="459"/>
        <end position="495"/>
    </location>
</feature>
<evidence type="ECO:0000313" key="4">
    <source>
        <dbReference type="EMBL" id="QPI38691.1"/>
    </source>
</evidence>
<evidence type="ECO:0000256" key="2">
    <source>
        <dbReference type="SAM" id="MobiDB-lite"/>
    </source>
</evidence>
<dbReference type="EMBL" id="CP065047">
    <property type="protein sequence ID" value="QPI38691.1"/>
    <property type="molecule type" value="Genomic_DNA"/>
</dbReference>